<gene>
    <name evidence="2" type="ORF">HHI36_001799</name>
</gene>
<dbReference type="Gene3D" id="1.10.8.20">
    <property type="entry name" value="N-terminal domain of phosphatidylinositol transfer protein sec14p"/>
    <property type="match status" value="1"/>
</dbReference>
<proteinExistence type="predicted"/>
<dbReference type="PANTHER" id="PTHR10174">
    <property type="entry name" value="ALPHA-TOCOPHEROL TRANSFER PROTEIN-RELATED"/>
    <property type="match status" value="1"/>
</dbReference>
<dbReference type="SUPFAM" id="SSF52087">
    <property type="entry name" value="CRAL/TRIO domain"/>
    <property type="match status" value="1"/>
</dbReference>
<dbReference type="InterPro" id="IPR011074">
    <property type="entry name" value="CRAL/TRIO_N_dom"/>
</dbReference>
<dbReference type="SUPFAM" id="SSF46938">
    <property type="entry name" value="CRAL/TRIO N-terminal domain"/>
    <property type="match status" value="1"/>
</dbReference>
<dbReference type="SMART" id="SM01100">
    <property type="entry name" value="CRAL_TRIO_N"/>
    <property type="match status" value="1"/>
</dbReference>
<dbReference type="Gene3D" id="3.40.525.10">
    <property type="entry name" value="CRAL-TRIO lipid binding domain"/>
    <property type="match status" value="1"/>
</dbReference>
<name>A0ABD2P8Q2_9CUCU</name>
<comment type="caution">
    <text evidence="2">The sequence shown here is derived from an EMBL/GenBank/DDBJ whole genome shotgun (WGS) entry which is preliminary data.</text>
</comment>
<dbReference type="Pfam" id="PF03765">
    <property type="entry name" value="CRAL_TRIO_N"/>
    <property type="match status" value="1"/>
</dbReference>
<dbReference type="InterPro" id="IPR036273">
    <property type="entry name" value="CRAL/TRIO_N_dom_sf"/>
</dbReference>
<dbReference type="EMBL" id="JABFTP020000185">
    <property type="protein sequence ID" value="KAL3287324.1"/>
    <property type="molecule type" value="Genomic_DNA"/>
</dbReference>
<dbReference type="CDD" id="cd00170">
    <property type="entry name" value="SEC14"/>
    <property type="match status" value="1"/>
</dbReference>
<sequence length="238" mass="27541">MGLGGDSSVNDYIFQLPDAEKKKALDELREDDNIRTQSLDQMREWIQKHPNIKKCRTDAAFLLRFLRTKKFSVPQACEMLERYLTIRQLYPQWFTKLDPEDPELAEIINAGYLVPLLEKDNGRMVLFSAAGKFDPHKFTSAHMVKVHSMVTEALMDDEVNQINGYTYINDESGFQMAHISLWSLTDVRNILRCIQNTTPMRHKANHFLNISSSAIKLIEFAISLLNENLKQDLYLQIS</sequence>
<evidence type="ECO:0000313" key="2">
    <source>
        <dbReference type="EMBL" id="KAL3287324.1"/>
    </source>
</evidence>
<dbReference type="PRINTS" id="PR00180">
    <property type="entry name" value="CRETINALDHBP"/>
</dbReference>
<evidence type="ECO:0000259" key="1">
    <source>
        <dbReference type="SMART" id="SM01100"/>
    </source>
</evidence>
<dbReference type="Proteomes" id="UP001516400">
    <property type="component" value="Unassembled WGS sequence"/>
</dbReference>
<evidence type="ECO:0000313" key="3">
    <source>
        <dbReference type="Proteomes" id="UP001516400"/>
    </source>
</evidence>
<dbReference type="InterPro" id="IPR036865">
    <property type="entry name" value="CRAL-TRIO_dom_sf"/>
</dbReference>
<keyword evidence="3" id="KW-1185">Reference proteome</keyword>
<accession>A0ABD2P8Q2</accession>
<dbReference type="AlphaFoldDB" id="A0ABD2P8Q2"/>
<dbReference type="InterPro" id="IPR001251">
    <property type="entry name" value="CRAL-TRIO_dom"/>
</dbReference>
<dbReference type="Pfam" id="PF00650">
    <property type="entry name" value="CRAL_TRIO"/>
    <property type="match status" value="1"/>
</dbReference>
<dbReference type="PANTHER" id="PTHR10174:SF166">
    <property type="entry name" value="LD40136P"/>
    <property type="match status" value="1"/>
</dbReference>
<protein>
    <recommendedName>
        <fullName evidence="1">CRAL/TRIO N-terminal domain-containing protein</fullName>
    </recommendedName>
</protein>
<feature type="domain" description="CRAL/TRIO N-terminal" evidence="1">
    <location>
        <begin position="58"/>
        <end position="83"/>
    </location>
</feature>
<reference evidence="2 3" key="1">
    <citation type="journal article" date="2021" name="BMC Biol.">
        <title>Horizontally acquired antibacterial genes associated with adaptive radiation of ladybird beetles.</title>
        <authorList>
            <person name="Li H.S."/>
            <person name="Tang X.F."/>
            <person name="Huang Y.H."/>
            <person name="Xu Z.Y."/>
            <person name="Chen M.L."/>
            <person name="Du X.Y."/>
            <person name="Qiu B.Y."/>
            <person name="Chen P.T."/>
            <person name="Zhang W."/>
            <person name="Slipinski A."/>
            <person name="Escalona H.E."/>
            <person name="Waterhouse R.M."/>
            <person name="Zwick A."/>
            <person name="Pang H."/>
        </authorList>
    </citation>
    <scope>NUCLEOTIDE SEQUENCE [LARGE SCALE GENOMIC DNA]</scope>
    <source>
        <strain evidence="2">SYSU2018</strain>
    </source>
</reference>
<organism evidence="2 3">
    <name type="scientific">Cryptolaemus montrouzieri</name>
    <dbReference type="NCBI Taxonomy" id="559131"/>
    <lineage>
        <taxon>Eukaryota</taxon>
        <taxon>Metazoa</taxon>
        <taxon>Ecdysozoa</taxon>
        <taxon>Arthropoda</taxon>
        <taxon>Hexapoda</taxon>
        <taxon>Insecta</taxon>
        <taxon>Pterygota</taxon>
        <taxon>Neoptera</taxon>
        <taxon>Endopterygota</taxon>
        <taxon>Coleoptera</taxon>
        <taxon>Polyphaga</taxon>
        <taxon>Cucujiformia</taxon>
        <taxon>Coccinelloidea</taxon>
        <taxon>Coccinellidae</taxon>
        <taxon>Scymninae</taxon>
        <taxon>Scymnini</taxon>
        <taxon>Cryptolaemus</taxon>
    </lineage>
</organism>